<dbReference type="GO" id="GO:0044819">
    <property type="term" value="P:mitotic G1/S transition checkpoint signaling"/>
    <property type="evidence" value="ECO:0007669"/>
    <property type="project" value="TreeGrafter"/>
</dbReference>
<dbReference type="GO" id="GO:0004674">
    <property type="term" value="F:protein serine/threonine kinase activity"/>
    <property type="evidence" value="ECO:0007669"/>
    <property type="project" value="UniProtKB-KW"/>
</dbReference>
<accession>A0A3Q0R9C0</accession>
<feature type="signal peptide" evidence="7">
    <location>
        <begin position="1"/>
        <end position="18"/>
    </location>
</feature>
<dbReference type="GO" id="GO:0007052">
    <property type="term" value="P:mitotic spindle organization"/>
    <property type="evidence" value="ECO:0007669"/>
    <property type="project" value="TreeGrafter"/>
</dbReference>
<dbReference type="GO" id="GO:0005813">
    <property type="term" value="C:centrosome"/>
    <property type="evidence" value="ECO:0007669"/>
    <property type="project" value="TreeGrafter"/>
</dbReference>
<evidence type="ECO:0000256" key="7">
    <source>
        <dbReference type="SAM" id="SignalP"/>
    </source>
</evidence>
<sequence>MFLLCVFFYVISANTVEGNGTLVLLSHRRGSGVVLTTTLDQPKPELAQVVMDPKMGRSYSKGKLLGKGGLARCYEMTDLSSNKIPQSRVSKPHQRDKITNEIELHRTLSHKHVVKFSHYFEDQENIYIFLELCTTLRVIDEADLPAGSLISTGFQSFVRGILVFLFTTLTCEYLNLQKWF</sequence>
<keyword evidence="5" id="KW-0418">Kinase</keyword>
<dbReference type="InterPro" id="IPR000719">
    <property type="entry name" value="Prot_kinase_dom"/>
</dbReference>
<evidence type="ECO:0000313" key="10">
    <source>
        <dbReference type="Proteomes" id="UP000261340"/>
    </source>
</evidence>
<evidence type="ECO:0000256" key="1">
    <source>
        <dbReference type="ARBA" id="ARBA00022527"/>
    </source>
</evidence>
<dbReference type="PANTHER" id="PTHR24345">
    <property type="entry name" value="SERINE/THREONINE-PROTEIN KINASE PLK"/>
    <property type="match status" value="1"/>
</dbReference>
<reference evidence="9" key="1">
    <citation type="submission" date="2025-08" db="UniProtKB">
        <authorList>
            <consortium name="Ensembl"/>
        </authorList>
    </citation>
    <scope>IDENTIFICATION</scope>
</reference>
<proteinExistence type="predicted"/>
<evidence type="ECO:0000313" key="9">
    <source>
        <dbReference type="Ensembl" id="ENSACIP00000006647.1"/>
    </source>
</evidence>
<dbReference type="GO" id="GO:0000776">
    <property type="term" value="C:kinetochore"/>
    <property type="evidence" value="ECO:0007669"/>
    <property type="project" value="TreeGrafter"/>
</dbReference>
<dbReference type="Pfam" id="PF00069">
    <property type="entry name" value="Pkinase"/>
    <property type="match status" value="1"/>
</dbReference>
<name>A0A3Q0R9C0_AMPCI</name>
<dbReference type="GO" id="GO:0005634">
    <property type="term" value="C:nucleus"/>
    <property type="evidence" value="ECO:0007669"/>
    <property type="project" value="TreeGrafter"/>
</dbReference>
<dbReference type="PROSITE" id="PS50011">
    <property type="entry name" value="PROTEIN_KINASE_DOM"/>
    <property type="match status" value="1"/>
</dbReference>
<dbReference type="InterPro" id="IPR011009">
    <property type="entry name" value="Kinase-like_dom_sf"/>
</dbReference>
<keyword evidence="1" id="KW-0723">Serine/threonine-protein kinase</keyword>
<keyword evidence="3" id="KW-0677">Repeat</keyword>
<evidence type="ECO:0000256" key="6">
    <source>
        <dbReference type="ARBA" id="ARBA00022840"/>
    </source>
</evidence>
<evidence type="ECO:0000256" key="2">
    <source>
        <dbReference type="ARBA" id="ARBA00022679"/>
    </source>
</evidence>
<keyword evidence="10" id="KW-1185">Reference proteome</keyword>
<dbReference type="GO" id="GO:0006974">
    <property type="term" value="P:DNA damage response"/>
    <property type="evidence" value="ECO:0007669"/>
    <property type="project" value="TreeGrafter"/>
</dbReference>
<dbReference type="PANTHER" id="PTHR24345:SF42">
    <property type="entry name" value="SERINE_THREONINE-PROTEIN KINASE PLK3"/>
    <property type="match status" value="1"/>
</dbReference>
<protein>
    <recommendedName>
        <fullName evidence="8">Protein kinase domain-containing protein</fullName>
    </recommendedName>
</protein>
<organism evidence="9 10">
    <name type="scientific">Amphilophus citrinellus</name>
    <name type="common">Midas cichlid</name>
    <name type="synonym">Cichlasoma citrinellum</name>
    <dbReference type="NCBI Taxonomy" id="61819"/>
    <lineage>
        <taxon>Eukaryota</taxon>
        <taxon>Metazoa</taxon>
        <taxon>Chordata</taxon>
        <taxon>Craniata</taxon>
        <taxon>Vertebrata</taxon>
        <taxon>Euteleostomi</taxon>
        <taxon>Actinopterygii</taxon>
        <taxon>Neopterygii</taxon>
        <taxon>Teleostei</taxon>
        <taxon>Neoteleostei</taxon>
        <taxon>Acanthomorphata</taxon>
        <taxon>Ovalentaria</taxon>
        <taxon>Cichlomorphae</taxon>
        <taxon>Cichliformes</taxon>
        <taxon>Cichlidae</taxon>
        <taxon>New World cichlids</taxon>
        <taxon>Cichlasomatinae</taxon>
        <taxon>Heroini</taxon>
        <taxon>Amphilophus</taxon>
    </lineage>
</organism>
<dbReference type="Ensembl" id="ENSACIT00000006849.1">
    <property type="protein sequence ID" value="ENSACIP00000006647.1"/>
    <property type="gene ID" value="ENSACIG00000005231.1"/>
</dbReference>
<evidence type="ECO:0000259" key="8">
    <source>
        <dbReference type="PROSITE" id="PS50011"/>
    </source>
</evidence>
<evidence type="ECO:0000256" key="3">
    <source>
        <dbReference type="ARBA" id="ARBA00022737"/>
    </source>
</evidence>
<keyword evidence="4" id="KW-0547">Nucleotide-binding</keyword>
<dbReference type="GeneTree" id="ENSGT00940000159121"/>
<dbReference type="Proteomes" id="UP000261340">
    <property type="component" value="Unplaced"/>
</dbReference>
<keyword evidence="7" id="KW-0732">Signal</keyword>
<dbReference type="GO" id="GO:0005524">
    <property type="term" value="F:ATP binding"/>
    <property type="evidence" value="ECO:0007669"/>
    <property type="project" value="UniProtKB-KW"/>
</dbReference>
<dbReference type="SUPFAM" id="SSF56112">
    <property type="entry name" value="Protein kinase-like (PK-like)"/>
    <property type="match status" value="1"/>
</dbReference>
<keyword evidence="2" id="KW-0808">Transferase</keyword>
<dbReference type="GO" id="GO:0090166">
    <property type="term" value="P:Golgi disassembly"/>
    <property type="evidence" value="ECO:0007669"/>
    <property type="project" value="TreeGrafter"/>
</dbReference>
<evidence type="ECO:0000256" key="4">
    <source>
        <dbReference type="ARBA" id="ARBA00022741"/>
    </source>
</evidence>
<feature type="domain" description="Protein kinase" evidence="8">
    <location>
        <begin position="59"/>
        <end position="180"/>
    </location>
</feature>
<dbReference type="GO" id="GO:0000922">
    <property type="term" value="C:spindle pole"/>
    <property type="evidence" value="ECO:0007669"/>
    <property type="project" value="TreeGrafter"/>
</dbReference>
<dbReference type="FunFam" id="3.30.200.20:FF:000091">
    <property type="entry name" value="Serine/threonine-protein kinase PLK"/>
    <property type="match status" value="1"/>
</dbReference>
<dbReference type="GO" id="GO:0005737">
    <property type="term" value="C:cytoplasm"/>
    <property type="evidence" value="ECO:0007669"/>
    <property type="project" value="TreeGrafter"/>
</dbReference>
<dbReference type="AlphaFoldDB" id="A0A3Q0R9C0"/>
<evidence type="ECO:0000256" key="5">
    <source>
        <dbReference type="ARBA" id="ARBA00022777"/>
    </source>
</evidence>
<reference evidence="9" key="2">
    <citation type="submission" date="2025-09" db="UniProtKB">
        <authorList>
            <consortium name="Ensembl"/>
        </authorList>
    </citation>
    <scope>IDENTIFICATION</scope>
</reference>
<dbReference type="Gene3D" id="3.30.200.20">
    <property type="entry name" value="Phosphorylase Kinase, domain 1"/>
    <property type="match status" value="1"/>
</dbReference>
<keyword evidence="6" id="KW-0067">ATP-binding</keyword>
<feature type="chain" id="PRO_5018701159" description="Protein kinase domain-containing protein" evidence="7">
    <location>
        <begin position="19"/>
        <end position="180"/>
    </location>
</feature>